<sequence>MVLLKAFSSIKNTGGQDEHLLDCVQNWFSQHEKFNRTQIFEHLEQVARKNHDYACLLGFFYDSAFGTTKNPQEAFKWYLRAAEHNDAFGQNQVGNFFLGGYGTRTDNEKAFYWYQKSADNGCSTAKSNLGYCYENGVHVKKNYRYAFYWYSKSAEMSNELGKYNLAYVFMYGVGTNVDVHRTLKLYLEAKNLVCTDAEEFIFDTNFNAKLSK</sequence>
<name>A0A9N9B6X6_9GLOM</name>
<dbReference type="PANTHER" id="PTHR11102:SF160">
    <property type="entry name" value="ERAD-ASSOCIATED E3 UBIQUITIN-PROTEIN LIGASE COMPONENT HRD3"/>
    <property type="match status" value="1"/>
</dbReference>
<dbReference type="SUPFAM" id="SSF81901">
    <property type="entry name" value="HCP-like"/>
    <property type="match status" value="1"/>
</dbReference>
<dbReference type="InterPro" id="IPR006597">
    <property type="entry name" value="Sel1-like"/>
</dbReference>
<keyword evidence="3" id="KW-1185">Reference proteome</keyword>
<gene>
    <name evidence="2" type="ORF">AGERDE_LOCUS6988</name>
</gene>
<evidence type="ECO:0000256" key="1">
    <source>
        <dbReference type="ARBA" id="ARBA00038101"/>
    </source>
</evidence>
<protein>
    <submittedName>
        <fullName evidence="2">10103_t:CDS:1</fullName>
    </submittedName>
</protein>
<accession>A0A9N9B6X6</accession>
<dbReference type="SMART" id="SM00671">
    <property type="entry name" value="SEL1"/>
    <property type="match status" value="4"/>
</dbReference>
<evidence type="ECO:0000313" key="2">
    <source>
        <dbReference type="EMBL" id="CAG8557559.1"/>
    </source>
</evidence>
<dbReference type="EMBL" id="CAJVPL010001185">
    <property type="protein sequence ID" value="CAG8557559.1"/>
    <property type="molecule type" value="Genomic_DNA"/>
</dbReference>
<dbReference type="InterPro" id="IPR050767">
    <property type="entry name" value="Sel1_AlgK"/>
</dbReference>
<proteinExistence type="inferred from homology"/>
<evidence type="ECO:0000313" key="3">
    <source>
        <dbReference type="Proteomes" id="UP000789831"/>
    </source>
</evidence>
<dbReference type="Pfam" id="PF08238">
    <property type="entry name" value="Sel1"/>
    <property type="match status" value="4"/>
</dbReference>
<dbReference type="AlphaFoldDB" id="A0A9N9B6X6"/>
<dbReference type="Gene3D" id="1.25.40.10">
    <property type="entry name" value="Tetratricopeptide repeat domain"/>
    <property type="match status" value="1"/>
</dbReference>
<dbReference type="InterPro" id="IPR011990">
    <property type="entry name" value="TPR-like_helical_dom_sf"/>
</dbReference>
<dbReference type="PANTHER" id="PTHR11102">
    <property type="entry name" value="SEL-1-LIKE PROTEIN"/>
    <property type="match status" value="1"/>
</dbReference>
<comment type="caution">
    <text evidence="2">The sequence shown here is derived from an EMBL/GenBank/DDBJ whole genome shotgun (WGS) entry which is preliminary data.</text>
</comment>
<dbReference type="Proteomes" id="UP000789831">
    <property type="component" value="Unassembled WGS sequence"/>
</dbReference>
<organism evidence="2 3">
    <name type="scientific">Ambispora gerdemannii</name>
    <dbReference type="NCBI Taxonomy" id="144530"/>
    <lineage>
        <taxon>Eukaryota</taxon>
        <taxon>Fungi</taxon>
        <taxon>Fungi incertae sedis</taxon>
        <taxon>Mucoromycota</taxon>
        <taxon>Glomeromycotina</taxon>
        <taxon>Glomeromycetes</taxon>
        <taxon>Archaeosporales</taxon>
        <taxon>Ambisporaceae</taxon>
        <taxon>Ambispora</taxon>
    </lineage>
</organism>
<comment type="similarity">
    <text evidence="1">Belongs to the sel-1 family.</text>
</comment>
<reference evidence="2" key="1">
    <citation type="submission" date="2021-06" db="EMBL/GenBank/DDBJ databases">
        <authorList>
            <person name="Kallberg Y."/>
            <person name="Tangrot J."/>
            <person name="Rosling A."/>
        </authorList>
    </citation>
    <scope>NUCLEOTIDE SEQUENCE</scope>
    <source>
        <strain evidence="2">MT106</strain>
    </source>
</reference>
<dbReference type="OrthoDB" id="2384430at2759"/>